<gene>
    <name evidence="2" type="ORF">TAO_1252</name>
</gene>
<keyword evidence="1" id="KW-0472">Membrane</keyword>
<dbReference type="EMBL" id="AP014836">
    <property type="protein sequence ID" value="BAW80622.1"/>
    <property type="molecule type" value="Genomic_DNA"/>
</dbReference>
<proteinExistence type="predicted"/>
<feature type="transmembrane region" description="Helical" evidence="1">
    <location>
        <begin position="6"/>
        <end position="31"/>
    </location>
</feature>
<dbReference type="KEGG" id="ntt:TAO_1252"/>
<evidence type="ECO:0000313" key="3">
    <source>
        <dbReference type="Proteomes" id="UP000243679"/>
    </source>
</evidence>
<dbReference type="OrthoDB" id="5768895at2"/>
<sequence>MNKHSLIGSICLLAYLLGWLGSAQMTVLLLANLGHSHKLFLAQQGSALQITLHHPGYIDDHNPDLTLHQHDLLDEIIFTLSSQDNSYDCTDHIIHIPTDKELIVATSNNINDKINLSIGFTFLATIFLFPIFISKVIDSSCSDQLQPDIPSVPLHLPTTVLLN</sequence>
<reference evidence="2 3" key="1">
    <citation type="journal article" date="2017" name="ISME J.">
        <title>An acid-tolerant ammonia-oxidizing ?-proteobacterium from soil.</title>
        <authorList>
            <person name="Hayatsu M."/>
            <person name="Tago K."/>
            <person name="Uchiyama I."/>
            <person name="Toyoda A."/>
            <person name="Wang Y."/>
            <person name="Shimomura Y."/>
            <person name="Okubo T."/>
            <person name="Kurisu F."/>
            <person name="Hirono Y."/>
            <person name="Nonaka K."/>
            <person name="Akiyama H."/>
            <person name="Itoh T."/>
            <person name="Takami H."/>
        </authorList>
    </citation>
    <scope>NUCLEOTIDE SEQUENCE [LARGE SCALE GENOMIC DNA]</scope>
    <source>
        <strain evidence="2 3">TAO100</strain>
    </source>
</reference>
<feature type="transmembrane region" description="Helical" evidence="1">
    <location>
        <begin position="114"/>
        <end position="133"/>
    </location>
</feature>
<dbReference type="AlphaFoldDB" id="A0A1Q2SNC8"/>
<keyword evidence="1" id="KW-0812">Transmembrane</keyword>
<keyword evidence="3" id="KW-1185">Reference proteome</keyword>
<organism evidence="2 3">
    <name type="scientific">Candidatus Nitrosoglobus terrae</name>
    <dbReference type="NCBI Taxonomy" id="1630141"/>
    <lineage>
        <taxon>Bacteria</taxon>
        <taxon>Pseudomonadati</taxon>
        <taxon>Pseudomonadota</taxon>
        <taxon>Gammaproteobacteria</taxon>
        <taxon>Chromatiales</taxon>
        <taxon>Chromatiaceae</taxon>
        <taxon>Candidatus Nitrosoglobus</taxon>
    </lineage>
</organism>
<evidence type="ECO:0000256" key="1">
    <source>
        <dbReference type="SAM" id="Phobius"/>
    </source>
</evidence>
<name>A0A1Q2SNC8_9GAMM</name>
<evidence type="ECO:0000313" key="2">
    <source>
        <dbReference type="EMBL" id="BAW80622.1"/>
    </source>
</evidence>
<dbReference type="RefSeq" id="WP_096527144.1">
    <property type="nucleotide sequence ID" value="NZ_AP014836.1"/>
</dbReference>
<protein>
    <submittedName>
        <fullName evidence="2">Hypothetical conserved protein</fullName>
    </submittedName>
</protein>
<keyword evidence="1" id="KW-1133">Transmembrane helix</keyword>
<dbReference type="Proteomes" id="UP000243679">
    <property type="component" value="Chromosome"/>
</dbReference>
<accession>A0A1Q2SNC8</accession>